<evidence type="ECO:0000259" key="2">
    <source>
        <dbReference type="Pfam" id="PF13568"/>
    </source>
</evidence>
<feature type="chain" id="PRO_5036744530" evidence="1">
    <location>
        <begin position="24"/>
        <end position="217"/>
    </location>
</feature>
<dbReference type="InterPro" id="IPR025665">
    <property type="entry name" value="Beta-barrel_OMP_2"/>
</dbReference>
<dbReference type="Proteomes" id="UP000609172">
    <property type="component" value="Unassembled WGS sequence"/>
</dbReference>
<gene>
    <name evidence="3" type="ORF">I5M07_04455</name>
</gene>
<keyword evidence="4" id="KW-1185">Reference proteome</keyword>
<protein>
    <submittedName>
        <fullName evidence="3">PorT family protein</fullName>
    </submittedName>
</protein>
<evidence type="ECO:0000256" key="1">
    <source>
        <dbReference type="SAM" id="SignalP"/>
    </source>
</evidence>
<comment type="caution">
    <text evidence="3">The sequence shown here is derived from an EMBL/GenBank/DDBJ whole genome shotgun (WGS) entry which is preliminary data.</text>
</comment>
<keyword evidence="1" id="KW-0732">Signal</keyword>
<reference evidence="3" key="1">
    <citation type="submission" date="2020-12" db="EMBL/GenBank/DDBJ databases">
        <title>Bacterial novel species Flavobacterium sp. SE-1-e isolated from soil.</title>
        <authorList>
            <person name="Jung H.-Y."/>
        </authorList>
    </citation>
    <scope>NUCLEOTIDE SEQUENCE</scope>
    <source>
        <strain evidence="3">SE-1-e</strain>
    </source>
</reference>
<dbReference type="RefSeq" id="WP_200104990.1">
    <property type="nucleotide sequence ID" value="NZ_JAEHFV010000001.1"/>
</dbReference>
<dbReference type="AlphaFoldDB" id="A0A934PLN4"/>
<proteinExistence type="predicted"/>
<sequence>MKNKNLKYAFVAFLSMNLGVAVAQSTTSSSEPEFGVKGGVNLSNLYQSDADDENVLVGFNAGLYAKLPISDNIAFQPELLYTTKGSEVEYNNAIASGKAKIRLDYIELPLLFKFNITENFNIQAGGYASYLVNSKVKNDVDGGTSFDFEDNIDTDDLERFDAGLAAGIGVDFNPISVGLRYNYGLTTIGKERTILGQTYTFPDAKNSSLNLYVSYKL</sequence>
<dbReference type="EMBL" id="JAEHFV010000001">
    <property type="protein sequence ID" value="MBK0369080.1"/>
    <property type="molecule type" value="Genomic_DNA"/>
</dbReference>
<accession>A0A934PLN4</accession>
<feature type="domain" description="Outer membrane protein beta-barrel" evidence="2">
    <location>
        <begin position="23"/>
        <end position="187"/>
    </location>
</feature>
<dbReference type="InterPro" id="IPR011250">
    <property type="entry name" value="OMP/PagP_B-barrel"/>
</dbReference>
<dbReference type="Pfam" id="PF13568">
    <property type="entry name" value="OMP_b-brl_2"/>
    <property type="match status" value="1"/>
</dbReference>
<evidence type="ECO:0000313" key="3">
    <source>
        <dbReference type="EMBL" id="MBK0369080.1"/>
    </source>
</evidence>
<feature type="signal peptide" evidence="1">
    <location>
        <begin position="1"/>
        <end position="23"/>
    </location>
</feature>
<name>A0A934PLN4_9FLAO</name>
<evidence type="ECO:0000313" key="4">
    <source>
        <dbReference type="Proteomes" id="UP000609172"/>
    </source>
</evidence>
<dbReference type="SUPFAM" id="SSF56925">
    <property type="entry name" value="OMPA-like"/>
    <property type="match status" value="1"/>
</dbReference>
<organism evidence="3 4">
    <name type="scientific">Flavobacterium agrisoli</name>
    <dbReference type="NCBI Taxonomy" id="2793066"/>
    <lineage>
        <taxon>Bacteria</taxon>
        <taxon>Pseudomonadati</taxon>
        <taxon>Bacteroidota</taxon>
        <taxon>Flavobacteriia</taxon>
        <taxon>Flavobacteriales</taxon>
        <taxon>Flavobacteriaceae</taxon>
        <taxon>Flavobacterium</taxon>
    </lineage>
</organism>